<sequence>MSNTGPTGSTGINVTTNSMFANNTVGGTVSVVLGGTNILLSNNQSLDSFAVNSANDLFTVPVTGRYYLSYQINTTTVLLAGSRLILNGSTSLLSSILSPALSTSSYNNNLITILNAGNTISLQLFGLLSIVNLVGGGSTGASLTIIRVD</sequence>
<dbReference type="EMBL" id="CABWMC010000029">
    <property type="protein sequence ID" value="VXC67081.1"/>
    <property type="molecule type" value="Genomic_DNA"/>
</dbReference>
<dbReference type="InterPro" id="IPR008983">
    <property type="entry name" value="Tumour_necrosis_fac-like_dom"/>
</dbReference>
<feature type="domain" description="BclA C-terminal" evidence="1">
    <location>
        <begin position="19"/>
        <end position="148"/>
    </location>
</feature>
<accession>A0A1C3T958</accession>
<evidence type="ECO:0000313" key="2">
    <source>
        <dbReference type="EMBL" id="VXC67081.1"/>
    </source>
</evidence>
<dbReference type="Gene3D" id="2.60.120.40">
    <property type="match status" value="1"/>
</dbReference>
<accession>A0A654AJK1</accession>
<evidence type="ECO:0000259" key="1">
    <source>
        <dbReference type="Pfam" id="PF18573"/>
    </source>
</evidence>
<reference evidence="2 3" key="1">
    <citation type="submission" date="2019-10" db="EMBL/GenBank/DDBJ databases">
        <authorList>
            <person name="Karimi E."/>
        </authorList>
    </citation>
    <scope>NUCLEOTIDE SEQUENCE [LARGE SCALE GENOMIC DNA]</scope>
    <source>
        <strain evidence="2">Bacillus sp. 71</strain>
    </source>
</reference>
<proteinExistence type="predicted"/>
<dbReference type="SUPFAM" id="SSF49842">
    <property type="entry name" value="TNF-like"/>
    <property type="match status" value="1"/>
</dbReference>
<organism evidence="2 3">
    <name type="scientific">Bacillus mycoides</name>
    <dbReference type="NCBI Taxonomy" id="1405"/>
    <lineage>
        <taxon>Bacteria</taxon>
        <taxon>Bacillati</taxon>
        <taxon>Bacillota</taxon>
        <taxon>Bacilli</taxon>
        <taxon>Bacillales</taxon>
        <taxon>Bacillaceae</taxon>
        <taxon>Bacillus</taxon>
        <taxon>Bacillus cereus group</taxon>
    </lineage>
</organism>
<dbReference type="Pfam" id="PF18573">
    <property type="entry name" value="BclA_C"/>
    <property type="match status" value="1"/>
</dbReference>
<evidence type="ECO:0000313" key="3">
    <source>
        <dbReference type="Proteomes" id="UP000437562"/>
    </source>
</evidence>
<dbReference type="OMA" id="MIYIQDK"/>
<gene>
    <name evidence="2" type="ORF">BACI71_40672</name>
</gene>
<dbReference type="InterPro" id="IPR041415">
    <property type="entry name" value="BclA_C"/>
</dbReference>
<dbReference type="AlphaFoldDB" id="A0A1C3T958"/>
<dbReference type="Proteomes" id="UP000437562">
    <property type="component" value="Unassembled WGS sequence"/>
</dbReference>
<dbReference type="RefSeq" id="WP_012260934.1">
    <property type="nucleotide sequence ID" value="NZ_FLZU01000018.1"/>
</dbReference>
<protein>
    <recommendedName>
        <fullName evidence="1">BclA C-terminal domain-containing protein</fullName>
    </recommendedName>
</protein>
<name>A0A1C3T958_BACMY</name>